<evidence type="ECO:0000256" key="2">
    <source>
        <dbReference type="ARBA" id="ARBA00009026"/>
    </source>
</evidence>
<evidence type="ECO:0000256" key="8">
    <source>
        <dbReference type="ARBA" id="ARBA00022842"/>
    </source>
</evidence>
<dbReference type="PANTHER" id="PTHR21404:SF3">
    <property type="entry name" value="SMALL RNA 2'-O-METHYLTRANSFERASE"/>
    <property type="match status" value="1"/>
</dbReference>
<evidence type="ECO:0000256" key="7">
    <source>
        <dbReference type="ARBA" id="ARBA00022723"/>
    </source>
</evidence>
<keyword evidence="6" id="KW-0949">S-adenosyl-L-methionine</keyword>
<sequence length="436" mass="49473">MELPPETRTAFEYLTEEVPYFYPPLSCQRNDRVLDLVTRSPNVQTEYVSLPLEQVLDVGCGEGALLKLLGDYVGDTVLTTLYGLDIDESTLATARHWYLDRVRESGDLRPSPLCVALYHGSLATYNPKFYHLDCITCVEVVEHLPPDVLDQVLPLVLGRYQPRQFIVTTPNVEFNIHFPELQYGTPEAVFRNHDHKFEWARAEFRTWCEQGAADYGYTVTYDGVGEARGERFNPEVGDVGYCTQIAVFRRSDTHPCPPRPATSRVRVPSQSAVEGESHALVCQVDLPHFDQVLDQAEIRQLLTDIAIELVAIRRYSVSLTFPSEPAPEDDNVDIITFDFSHFWSRSYLQNVFKRPSTLREAFADHPDFHVEEVTCRDFNRTFSPAEPKYEVVWRRPTSALITNGTSDALSLCNGHSNGWAPSCWSSDLNGWETPDG</sequence>
<evidence type="ECO:0000256" key="12">
    <source>
        <dbReference type="ARBA" id="ARBA00048418"/>
    </source>
</evidence>
<dbReference type="EMBL" id="JANBPY010000279">
    <property type="protein sequence ID" value="KAJ1967804.1"/>
    <property type="molecule type" value="Genomic_DNA"/>
</dbReference>
<evidence type="ECO:0000256" key="6">
    <source>
        <dbReference type="ARBA" id="ARBA00022691"/>
    </source>
</evidence>
<organism evidence="14 15">
    <name type="scientific">Dispira parvispora</name>
    <dbReference type="NCBI Taxonomy" id="1520584"/>
    <lineage>
        <taxon>Eukaryota</taxon>
        <taxon>Fungi</taxon>
        <taxon>Fungi incertae sedis</taxon>
        <taxon>Zoopagomycota</taxon>
        <taxon>Kickxellomycotina</taxon>
        <taxon>Dimargaritomycetes</taxon>
        <taxon>Dimargaritales</taxon>
        <taxon>Dimargaritaceae</taxon>
        <taxon>Dispira</taxon>
    </lineage>
</organism>
<feature type="domain" description="Methyltransferase" evidence="13">
    <location>
        <begin position="55"/>
        <end position="153"/>
    </location>
</feature>
<dbReference type="AlphaFoldDB" id="A0A9W8AUK7"/>
<proteinExistence type="inferred from homology"/>
<evidence type="ECO:0000256" key="5">
    <source>
        <dbReference type="ARBA" id="ARBA00022679"/>
    </source>
</evidence>
<reference evidence="14" key="1">
    <citation type="submission" date="2022-07" db="EMBL/GenBank/DDBJ databases">
        <title>Phylogenomic reconstructions and comparative analyses of Kickxellomycotina fungi.</title>
        <authorList>
            <person name="Reynolds N.K."/>
            <person name="Stajich J.E."/>
            <person name="Barry K."/>
            <person name="Grigoriev I.V."/>
            <person name="Crous P."/>
            <person name="Smith M.E."/>
        </authorList>
    </citation>
    <scope>NUCLEOTIDE SEQUENCE</scope>
    <source>
        <strain evidence="14">RSA 1196</strain>
    </source>
</reference>
<evidence type="ECO:0000313" key="14">
    <source>
        <dbReference type="EMBL" id="KAJ1967804.1"/>
    </source>
</evidence>
<dbReference type="GO" id="GO:0003723">
    <property type="term" value="F:RNA binding"/>
    <property type="evidence" value="ECO:0007669"/>
    <property type="project" value="UniProtKB-KW"/>
</dbReference>
<dbReference type="Pfam" id="PF13649">
    <property type="entry name" value="Methyltransf_25"/>
    <property type="match status" value="1"/>
</dbReference>
<evidence type="ECO:0000256" key="4">
    <source>
        <dbReference type="ARBA" id="ARBA00022603"/>
    </source>
</evidence>
<dbReference type="PANTHER" id="PTHR21404">
    <property type="entry name" value="HEN1"/>
    <property type="match status" value="1"/>
</dbReference>
<accession>A0A9W8AUK7</accession>
<dbReference type="Proteomes" id="UP001150925">
    <property type="component" value="Unassembled WGS sequence"/>
</dbReference>
<dbReference type="Gene3D" id="3.40.50.150">
    <property type="entry name" value="Vaccinia Virus protein VP39"/>
    <property type="match status" value="1"/>
</dbReference>
<keyword evidence="4" id="KW-0489">Methyltransferase</keyword>
<keyword evidence="15" id="KW-1185">Reference proteome</keyword>
<keyword evidence="5" id="KW-0808">Transferase</keyword>
<dbReference type="GO" id="GO:0030422">
    <property type="term" value="P:siRNA processing"/>
    <property type="evidence" value="ECO:0007669"/>
    <property type="project" value="TreeGrafter"/>
</dbReference>
<dbReference type="GO" id="GO:0090486">
    <property type="term" value="F:small RNA 2'-O-methyltransferase activity"/>
    <property type="evidence" value="ECO:0007669"/>
    <property type="project" value="UniProtKB-EC"/>
</dbReference>
<dbReference type="GO" id="GO:0046872">
    <property type="term" value="F:metal ion binding"/>
    <property type="evidence" value="ECO:0007669"/>
    <property type="project" value="UniProtKB-KW"/>
</dbReference>
<comment type="similarity">
    <text evidence="2">Belongs to the methyltransferase superfamily. HEN1 family.</text>
</comment>
<dbReference type="InterPro" id="IPR041698">
    <property type="entry name" value="Methyltransf_25"/>
</dbReference>
<comment type="cofactor">
    <cofactor evidence="1">
        <name>Mg(2+)</name>
        <dbReference type="ChEBI" id="CHEBI:18420"/>
    </cofactor>
</comment>
<keyword evidence="10" id="KW-0943">RNA-mediated gene silencing</keyword>
<evidence type="ECO:0000256" key="3">
    <source>
        <dbReference type="ARBA" id="ARBA00021330"/>
    </source>
</evidence>
<gene>
    <name evidence="14" type="ORF">IWQ62_001625</name>
</gene>
<evidence type="ECO:0000256" key="1">
    <source>
        <dbReference type="ARBA" id="ARBA00001946"/>
    </source>
</evidence>
<dbReference type="InterPro" id="IPR029063">
    <property type="entry name" value="SAM-dependent_MTases_sf"/>
</dbReference>
<comment type="catalytic activity">
    <reaction evidence="12">
        <text>small RNA 3'-end nucleotide + S-adenosyl-L-methionine = small RNA 3'-end 2'-O-methylnucleotide + S-adenosyl-L-homocysteine + H(+)</text>
        <dbReference type="Rhea" id="RHEA:37887"/>
        <dbReference type="Rhea" id="RHEA-COMP:10415"/>
        <dbReference type="Rhea" id="RHEA-COMP:10416"/>
        <dbReference type="ChEBI" id="CHEBI:15378"/>
        <dbReference type="ChEBI" id="CHEBI:57856"/>
        <dbReference type="ChEBI" id="CHEBI:59789"/>
        <dbReference type="ChEBI" id="CHEBI:74896"/>
        <dbReference type="ChEBI" id="CHEBI:74898"/>
        <dbReference type="EC" id="2.1.1.386"/>
    </reaction>
</comment>
<evidence type="ECO:0000256" key="9">
    <source>
        <dbReference type="ARBA" id="ARBA00022884"/>
    </source>
</evidence>
<dbReference type="GO" id="GO:0005737">
    <property type="term" value="C:cytoplasm"/>
    <property type="evidence" value="ECO:0007669"/>
    <property type="project" value="TreeGrafter"/>
</dbReference>
<evidence type="ECO:0000256" key="11">
    <source>
        <dbReference type="ARBA" id="ARBA00035025"/>
    </source>
</evidence>
<dbReference type="CDD" id="cd02440">
    <property type="entry name" value="AdoMet_MTases"/>
    <property type="match status" value="1"/>
</dbReference>
<evidence type="ECO:0000313" key="15">
    <source>
        <dbReference type="Proteomes" id="UP001150925"/>
    </source>
</evidence>
<keyword evidence="9" id="KW-0694">RNA-binding</keyword>
<comment type="caution">
    <text evidence="14">The sequence shown here is derived from an EMBL/GenBank/DDBJ whole genome shotgun (WGS) entry which is preliminary data.</text>
</comment>
<evidence type="ECO:0000259" key="13">
    <source>
        <dbReference type="Pfam" id="PF13649"/>
    </source>
</evidence>
<dbReference type="GO" id="GO:0005634">
    <property type="term" value="C:nucleus"/>
    <property type="evidence" value="ECO:0007669"/>
    <property type="project" value="TreeGrafter"/>
</dbReference>
<dbReference type="SUPFAM" id="SSF53335">
    <property type="entry name" value="S-adenosyl-L-methionine-dependent methyltransferases"/>
    <property type="match status" value="1"/>
</dbReference>
<dbReference type="InterPro" id="IPR026610">
    <property type="entry name" value="Hen1"/>
</dbReference>
<evidence type="ECO:0000256" key="10">
    <source>
        <dbReference type="ARBA" id="ARBA00023158"/>
    </source>
</evidence>
<name>A0A9W8AUK7_9FUNG</name>
<keyword evidence="7" id="KW-0479">Metal-binding</keyword>
<dbReference type="EC" id="2.1.1.386" evidence="11"/>
<dbReference type="GO" id="GO:0001510">
    <property type="term" value="P:RNA methylation"/>
    <property type="evidence" value="ECO:0007669"/>
    <property type="project" value="InterPro"/>
</dbReference>
<dbReference type="OrthoDB" id="2154311at2759"/>
<keyword evidence="8" id="KW-0460">Magnesium</keyword>
<protein>
    <recommendedName>
        <fullName evidence="3">Small RNA 2'-O-methyltransferase</fullName>
        <ecNumber evidence="11">2.1.1.386</ecNumber>
    </recommendedName>
</protein>